<dbReference type="Pfam" id="PF02602">
    <property type="entry name" value="HEM4"/>
    <property type="match status" value="2"/>
</dbReference>
<dbReference type="InterPro" id="IPR036108">
    <property type="entry name" value="4pyrrol_syn_uPrphyn_synt_sf"/>
</dbReference>
<dbReference type="GO" id="GO:0006780">
    <property type="term" value="P:uroporphyrinogen III biosynthetic process"/>
    <property type="evidence" value="ECO:0007669"/>
    <property type="project" value="UniProtKB-UniRule"/>
</dbReference>
<dbReference type="AlphaFoldDB" id="A0A1G9S571"/>
<feature type="compositionally biased region" description="Low complexity" evidence="10">
    <location>
        <begin position="32"/>
        <end position="41"/>
    </location>
</feature>
<proteinExistence type="inferred from homology"/>
<dbReference type="Proteomes" id="UP000199671">
    <property type="component" value="Unassembled WGS sequence"/>
</dbReference>
<dbReference type="CDD" id="cd06578">
    <property type="entry name" value="HemD"/>
    <property type="match status" value="1"/>
</dbReference>
<evidence type="ECO:0000256" key="5">
    <source>
        <dbReference type="ARBA" id="ARBA00023244"/>
    </source>
</evidence>
<name>A0A1G9S571_9ACTO</name>
<feature type="compositionally biased region" description="Low complexity" evidence="10">
    <location>
        <begin position="131"/>
        <end position="153"/>
    </location>
</feature>
<evidence type="ECO:0000256" key="6">
    <source>
        <dbReference type="ARBA" id="ARBA00037589"/>
    </source>
</evidence>
<protein>
    <recommendedName>
        <fullName evidence="7 9">Uroporphyrinogen-III synthase</fullName>
        <ecNumber evidence="3 9">4.2.1.75</ecNumber>
    </recommendedName>
</protein>
<keyword evidence="4 9" id="KW-0456">Lyase</keyword>
<dbReference type="RefSeq" id="WP_092607186.1">
    <property type="nucleotide sequence ID" value="NZ_FNHU01000001.1"/>
</dbReference>
<dbReference type="SUPFAM" id="SSF69618">
    <property type="entry name" value="HemD-like"/>
    <property type="match status" value="1"/>
</dbReference>
<evidence type="ECO:0000313" key="12">
    <source>
        <dbReference type="EMBL" id="SDM30626.1"/>
    </source>
</evidence>
<evidence type="ECO:0000256" key="1">
    <source>
        <dbReference type="ARBA" id="ARBA00004772"/>
    </source>
</evidence>
<comment type="pathway">
    <text evidence="1 9">Porphyrin-containing compound metabolism; protoporphyrin-IX biosynthesis; coproporphyrinogen-III from 5-aminolevulinate: step 3/4.</text>
</comment>
<evidence type="ECO:0000256" key="2">
    <source>
        <dbReference type="ARBA" id="ARBA00008133"/>
    </source>
</evidence>
<evidence type="ECO:0000256" key="10">
    <source>
        <dbReference type="SAM" id="MobiDB-lite"/>
    </source>
</evidence>
<dbReference type="EC" id="4.2.1.75" evidence="3 9"/>
<reference evidence="12 13" key="1">
    <citation type="submission" date="2016-10" db="EMBL/GenBank/DDBJ databases">
        <authorList>
            <person name="de Groot N.N."/>
        </authorList>
    </citation>
    <scope>NUCLEOTIDE SEQUENCE [LARGE SCALE GENOMIC DNA]</scope>
    <source>
        <strain evidence="12 13">KPR-7B</strain>
    </source>
</reference>
<keyword evidence="5 9" id="KW-0627">Porphyrin biosynthesis</keyword>
<dbReference type="Gene3D" id="3.40.50.10090">
    <property type="match status" value="2"/>
</dbReference>
<evidence type="ECO:0000256" key="4">
    <source>
        <dbReference type="ARBA" id="ARBA00023239"/>
    </source>
</evidence>
<evidence type="ECO:0000256" key="7">
    <source>
        <dbReference type="ARBA" id="ARBA00040167"/>
    </source>
</evidence>
<sequence>MSRPGSVTRNDVPLAKTGDAARSASTPPEPGPHAAGASAAAGVGPLSGRRILLPRAKPDDAIAAELSAAGAEVVRVGVTRSVPGPVEPREHAARDLAAGEYAWVVLTSARTLEFFDLSFFGGGEEAAECGDASAAAHAPSSPRRSASGRADSGTPTAVSAARGLTRIAVVGEATARAVRERLGREPDLVAAGSGAALLDLPRLTRGPATNRRRLLLPGSALASPKLAAGLAAVGWEVDAVAAYTMEPVPAGELPGGLAADWASGGFDAVVLVAGSSTRALVEAAGPPAPATRVVAIGRPTAAAARAVGLGVDAVAASPTPGDIRAAILTLLPTDLRRPAP</sequence>
<dbReference type="GO" id="GO:0006782">
    <property type="term" value="P:protoporphyrinogen IX biosynthetic process"/>
    <property type="evidence" value="ECO:0007669"/>
    <property type="project" value="UniProtKB-UniRule"/>
</dbReference>
<evidence type="ECO:0000259" key="11">
    <source>
        <dbReference type="Pfam" id="PF02602"/>
    </source>
</evidence>
<feature type="domain" description="Tetrapyrrole biosynthesis uroporphyrinogen III synthase" evidence="11">
    <location>
        <begin position="45"/>
        <end position="115"/>
    </location>
</feature>
<feature type="region of interest" description="Disordered" evidence="10">
    <location>
        <begin position="131"/>
        <end position="158"/>
    </location>
</feature>
<gene>
    <name evidence="12" type="ORF">SAMN04487766_101292</name>
</gene>
<feature type="region of interest" description="Disordered" evidence="10">
    <location>
        <begin position="1"/>
        <end position="41"/>
    </location>
</feature>
<feature type="domain" description="Tetrapyrrole biosynthesis uroporphyrinogen III synthase" evidence="11">
    <location>
        <begin position="165"/>
        <end position="322"/>
    </location>
</feature>
<accession>A0A1G9S571</accession>
<evidence type="ECO:0000256" key="9">
    <source>
        <dbReference type="RuleBase" id="RU366031"/>
    </source>
</evidence>
<comment type="function">
    <text evidence="6 9">Catalyzes cyclization of the linear tetrapyrrole, hydroxymethylbilane, to the macrocyclic uroporphyrinogen III.</text>
</comment>
<organism evidence="12 13">
    <name type="scientific">Actinomyces ruminicola</name>
    <dbReference type="NCBI Taxonomy" id="332524"/>
    <lineage>
        <taxon>Bacteria</taxon>
        <taxon>Bacillati</taxon>
        <taxon>Actinomycetota</taxon>
        <taxon>Actinomycetes</taxon>
        <taxon>Actinomycetales</taxon>
        <taxon>Actinomycetaceae</taxon>
        <taxon>Actinomyces</taxon>
    </lineage>
</organism>
<dbReference type="PANTHER" id="PTHR38042:SF1">
    <property type="entry name" value="UROPORPHYRINOGEN-III SYNTHASE, CHLOROPLASTIC"/>
    <property type="match status" value="1"/>
</dbReference>
<comment type="similarity">
    <text evidence="2 9">Belongs to the uroporphyrinogen-III synthase family.</text>
</comment>
<dbReference type="InterPro" id="IPR003754">
    <property type="entry name" value="4pyrrol_synth_uPrphyn_synth"/>
</dbReference>
<evidence type="ECO:0000256" key="8">
    <source>
        <dbReference type="ARBA" id="ARBA00048617"/>
    </source>
</evidence>
<evidence type="ECO:0000256" key="3">
    <source>
        <dbReference type="ARBA" id="ARBA00013109"/>
    </source>
</evidence>
<dbReference type="EMBL" id="FNHU01000001">
    <property type="protein sequence ID" value="SDM30626.1"/>
    <property type="molecule type" value="Genomic_DNA"/>
</dbReference>
<dbReference type="GO" id="GO:0004852">
    <property type="term" value="F:uroporphyrinogen-III synthase activity"/>
    <property type="evidence" value="ECO:0007669"/>
    <property type="project" value="UniProtKB-UniRule"/>
</dbReference>
<dbReference type="PANTHER" id="PTHR38042">
    <property type="entry name" value="UROPORPHYRINOGEN-III SYNTHASE, CHLOROPLASTIC"/>
    <property type="match status" value="1"/>
</dbReference>
<evidence type="ECO:0000313" key="13">
    <source>
        <dbReference type="Proteomes" id="UP000199671"/>
    </source>
</evidence>
<dbReference type="OrthoDB" id="9815856at2"/>
<comment type="catalytic activity">
    <reaction evidence="8 9">
        <text>hydroxymethylbilane = uroporphyrinogen III + H2O</text>
        <dbReference type="Rhea" id="RHEA:18965"/>
        <dbReference type="ChEBI" id="CHEBI:15377"/>
        <dbReference type="ChEBI" id="CHEBI:57308"/>
        <dbReference type="ChEBI" id="CHEBI:57845"/>
        <dbReference type="EC" id="4.2.1.75"/>
    </reaction>
</comment>
<dbReference type="InterPro" id="IPR039793">
    <property type="entry name" value="UROS/Hem4"/>
</dbReference>